<dbReference type="EMBL" id="JABBGA010000026">
    <property type="protein sequence ID" value="NML28392.1"/>
    <property type="molecule type" value="Genomic_DNA"/>
</dbReference>
<reference evidence="3 4" key="1">
    <citation type="submission" date="2020-04" db="EMBL/GenBank/DDBJ databases">
        <title>Zoogloea sp. G-4-1-14 isolated from soil.</title>
        <authorList>
            <person name="Dahal R.H."/>
        </authorList>
    </citation>
    <scope>NUCLEOTIDE SEQUENCE [LARGE SCALE GENOMIC DNA]</scope>
    <source>
        <strain evidence="3 4">G-4-1-14</strain>
    </source>
</reference>
<comment type="caution">
    <text evidence="3">The sequence shown here is derived from an EMBL/GenBank/DDBJ whole genome shotgun (WGS) entry which is preliminary data.</text>
</comment>
<accession>A0A848GB83</accession>
<name>A0A848GB83_9RHOO</name>
<dbReference type="InterPro" id="IPR046273">
    <property type="entry name" value="DUF6306"/>
</dbReference>
<proteinExistence type="predicted"/>
<sequence length="175" mass="18861">MSRPRPESAPGLEGPGSPPCMADEFPGHFGEGPGEGPVLAPEIETALNALLEAERAGAKVLAVLRDGLDPRSPVRELLARLQQDEGANAVLLYKTIRRLGGGPSHETGAFVGRTLAIDGLVPRLEFLNRGQMWVVKRIAELLPRVEDPVAREMLETMRVSHLDNIAACETLLKGM</sequence>
<evidence type="ECO:0000259" key="2">
    <source>
        <dbReference type="Pfam" id="PF19825"/>
    </source>
</evidence>
<gene>
    <name evidence="3" type="ORF">HHL15_21760</name>
</gene>
<dbReference type="InterPro" id="IPR009078">
    <property type="entry name" value="Ferritin-like_SF"/>
</dbReference>
<protein>
    <recommendedName>
        <fullName evidence="2">DUF6306 domain-containing protein</fullName>
    </recommendedName>
</protein>
<feature type="region of interest" description="Disordered" evidence="1">
    <location>
        <begin position="1"/>
        <end position="34"/>
    </location>
</feature>
<evidence type="ECO:0000256" key="1">
    <source>
        <dbReference type="SAM" id="MobiDB-lite"/>
    </source>
</evidence>
<dbReference type="AlphaFoldDB" id="A0A848GB83"/>
<organism evidence="3 4">
    <name type="scientific">Zoogloea dura</name>
    <dbReference type="NCBI Taxonomy" id="2728840"/>
    <lineage>
        <taxon>Bacteria</taxon>
        <taxon>Pseudomonadati</taxon>
        <taxon>Pseudomonadota</taxon>
        <taxon>Betaproteobacteria</taxon>
        <taxon>Rhodocyclales</taxon>
        <taxon>Zoogloeaceae</taxon>
        <taxon>Zoogloea</taxon>
    </lineage>
</organism>
<dbReference type="SUPFAM" id="SSF47240">
    <property type="entry name" value="Ferritin-like"/>
    <property type="match status" value="1"/>
</dbReference>
<evidence type="ECO:0000313" key="4">
    <source>
        <dbReference type="Proteomes" id="UP000580043"/>
    </source>
</evidence>
<feature type="domain" description="DUF6306" evidence="2">
    <location>
        <begin position="42"/>
        <end position="167"/>
    </location>
</feature>
<dbReference type="Proteomes" id="UP000580043">
    <property type="component" value="Unassembled WGS sequence"/>
</dbReference>
<evidence type="ECO:0000313" key="3">
    <source>
        <dbReference type="EMBL" id="NML28392.1"/>
    </source>
</evidence>
<keyword evidence="4" id="KW-1185">Reference proteome</keyword>
<dbReference type="RefSeq" id="WP_169147919.1">
    <property type="nucleotide sequence ID" value="NZ_JABBGA010000026.1"/>
</dbReference>
<dbReference type="Pfam" id="PF19825">
    <property type="entry name" value="DUF6306"/>
    <property type="match status" value="1"/>
</dbReference>